<reference evidence="2" key="1">
    <citation type="submission" date="2023-10" db="EMBL/GenBank/DDBJ databases">
        <title>Genome assembly of Pristionchus species.</title>
        <authorList>
            <person name="Yoshida K."/>
            <person name="Sommer R.J."/>
        </authorList>
    </citation>
    <scope>NUCLEOTIDE SEQUENCE</scope>
    <source>
        <strain evidence="2">RS0144</strain>
    </source>
</reference>
<keyword evidence="1" id="KW-0812">Transmembrane</keyword>
<evidence type="ECO:0000313" key="3">
    <source>
        <dbReference type="Proteomes" id="UP001432027"/>
    </source>
</evidence>
<feature type="transmembrane region" description="Helical" evidence="1">
    <location>
        <begin position="45"/>
        <end position="70"/>
    </location>
</feature>
<sequence length="106" mass="12040">IFTSLTVLLVGTDAGIRLFSSNTNMVNYHKSNPVGHFSFIAIESFYIYFMFSKAVMVVISLPLPLFFVLLHASFRMRDGYVNAEPFHGQHTKMGVFLHVFGFNVNE</sequence>
<dbReference type="AlphaFoldDB" id="A0AAV5TPM2"/>
<gene>
    <name evidence="2" type="ORF">PENTCL1PPCAC_18555</name>
</gene>
<keyword evidence="3" id="KW-1185">Reference proteome</keyword>
<dbReference type="Proteomes" id="UP001432027">
    <property type="component" value="Unassembled WGS sequence"/>
</dbReference>
<protein>
    <recommendedName>
        <fullName evidence="4">PRA1 family protein</fullName>
    </recommendedName>
</protein>
<dbReference type="EMBL" id="BTSX01000004">
    <property type="protein sequence ID" value="GMS96380.1"/>
    <property type="molecule type" value="Genomic_DNA"/>
</dbReference>
<keyword evidence="1" id="KW-0472">Membrane</keyword>
<keyword evidence="1" id="KW-1133">Transmembrane helix</keyword>
<evidence type="ECO:0000256" key="1">
    <source>
        <dbReference type="SAM" id="Phobius"/>
    </source>
</evidence>
<feature type="non-terminal residue" evidence="2">
    <location>
        <position position="1"/>
    </location>
</feature>
<organism evidence="2 3">
    <name type="scientific">Pristionchus entomophagus</name>
    <dbReference type="NCBI Taxonomy" id="358040"/>
    <lineage>
        <taxon>Eukaryota</taxon>
        <taxon>Metazoa</taxon>
        <taxon>Ecdysozoa</taxon>
        <taxon>Nematoda</taxon>
        <taxon>Chromadorea</taxon>
        <taxon>Rhabditida</taxon>
        <taxon>Rhabditina</taxon>
        <taxon>Diplogasteromorpha</taxon>
        <taxon>Diplogasteroidea</taxon>
        <taxon>Neodiplogasteridae</taxon>
        <taxon>Pristionchus</taxon>
    </lineage>
</organism>
<name>A0AAV5TPM2_9BILA</name>
<evidence type="ECO:0008006" key="4">
    <source>
        <dbReference type="Google" id="ProtNLM"/>
    </source>
</evidence>
<proteinExistence type="predicted"/>
<comment type="caution">
    <text evidence="2">The sequence shown here is derived from an EMBL/GenBank/DDBJ whole genome shotgun (WGS) entry which is preliminary data.</text>
</comment>
<evidence type="ECO:0000313" key="2">
    <source>
        <dbReference type="EMBL" id="GMS96380.1"/>
    </source>
</evidence>
<accession>A0AAV5TPM2</accession>